<evidence type="ECO:0000313" key="2">
    <source>
        <dbReference type="Proteomes" id="UP000647339"/>
    </source>
</evidence>
<evidence type="ECO:0000313" key="1">
    <source>
        <dbReference type="EMBL" id="GGF46682.1"/>
    </source>
</evidence>
<dbReference type="InterPro" id="IPR011990">
    <property type="entry name" value="TPR-like_helical_dom_sf"/>
</dbReference>
<dbReference type="PROSITE" id="PS51257">
    <property type="entry name" value="PROKAR_LIPOPROTEIN"/>
    <property type="match status" value="1"/>
</dbReference>
<keyword evidence="2" id="KW-1185">Reference proteome</keyword>
<gene>
    <name evidence="1" type="ORF">GCM10011339_39080</name>
</gene>
<dbReference type="SUPFAM" id="SSF48452">
    <property type="entry name" value="TPR-like"/>
    <property type="match status" value="2"/>
</dbReference>
<protein>
    <recommendedName>
        <fullName evidence="3">Gliding motility protein</fullName>
    </recommendedName>
</protein>
<comment type="caution">
    <text evidence="1">The sequence shown here is derived from an EMBL/GenBank/DDBJ whole genome shotgun (WGS) entry which is preliminary data.</text>
</comment>
<name>A0ABQ1V9K6_9BACT</name>
<sequence>MQRNVRKTLNFLIFLCFLLLGCSSERNTFTNRLYHNVTARFNAYFLAKEKIQEAEKSFREAYQEDYTQVLPVYFPIDSASVDANEEKLNEARELAGKAIDWHRISQWVDDSYFLLGLIDYYEANTDDAINTYKYLNVNSEDDEVRHQALIQLLRIFVEQRKFDDASYVIDFLSKESEISKENKQKLYKTLAYYYEARHEKDGVIAALEKCIEVTTDNHEKSRLNFILAQLYQRAGFDARAYDYYKNASEGNPPYELAFFSQLYAQQVAELEKSKDLKKVRDYYDNLYQDRKNTDLRDVVLYEKALFELKQKETDEAIKLLHQAAQEPGKLEKQKGYIYQKLAEIFFDEKEDYRASKYYLDSALQHFKPTDTNYQTLSSKQDILDRYTVNYELLTKNDSLLQLSQMRPEEQEKIAENYIQAEEERLLAEAEAKTTKKNAGIFDNLLAFGGNASASTFYFDNPTAMQKGEIEFFRNWGNRALEDNWRRKSSSFGNAVSSLPTSRDTTAARQVSQEDSIRGILPDKATLLANIPKDPEQISQLNDQMEEARLQLGKVLYFDLKRPDLAREYLTDLLQFHPDSEKKAEAYYTLFLIEKETGGSTTYYVSRLNKEFPDSPFTKSVNNPIGETSSTAANKTAESNYQKAYSAFQSGDYSIAKTLTQSTLNKYPLTEVTDKLLLLDIMLSGKLESKGRYQERLENYIENTDSPGLVKMARNMLVALTGETEVEQVASVDSTNVSDSLRINTPDKRIASDSVAAEKQIYKLNKEQTHIFILVIDPDAIPQTKNLSAELENFHDKNFQDSRLRTGNLSFTRNQSILLVSPFSNAAKAMDYRKKFLTEFKYQGLPEELKKRSFVISIQNFQQLNKRKDITEYEAFFKSSY</sequence>
<accession>A0ABQ1V9K6</accession>
<proteinExistence type="predicted"/>
<evidence type="ECO:0008006" key="3">
    <source>
        <dbReference type="Google" id="ProtNLM"/>
    </source>
</evidence>
<reference evidence="2" key="1">
    <citation type="journal article" date="2019" name="Int. J. Syst. Evol. Microbiol.">
        <title>The Global Catalogue of Microorganisms (GCM) 10K type strain sequencing project: providing services to taxonomists for standard genome sequencing and annotation.</title>
        <authorList>
            <consortium name="The Broad Institute Genomics Platform"/>
            <consortium name="The Broad Institute Genome Sequencing Center for Infectious Disease"/>
            <person name="Wu L."/>
            <person name="Ma J."/>
        </authorList>
    </citation>
    <scope>NUCLEOTIDE SEQUENCE [LARGE SCALE GENOMIC DNA]</scope>
    <source>
        <strain evidence="2">CGMCC 1.15407</strain>
    </source>
</reference>
<dbReference type="EMBL" id="BMIU01000025">
    <property type="protein sequence ID" value="GGF46682.1"/>
    <property type="molecule type" value="Genomic_DNA"/>
</dbReference>
<dbReference type="Gene3D" id="1.25.40.10">
    <property type="entry name" value="Tetratricopeptide repeat domain"/>
    <property type="match status" value="2"/>
</dbReference>
<organism evidence="1 2">
    <name type="scientific">Echinicola rosea</name>
    <dbReference type="NCBI Taxonomy" id="1807691"/>
    <lineage>
        <taxon>Bacteria</taxon>
        <taxon>Pseudomonadati</taxon>
        <taxon>Bacteroidota</taxon>
        <taxon>Cytophagia</taxon>
        <taxon>Cytophagales</taxon>
        <taxon>Cyclobacteriaceae</taxon>
        <taxon>Echinicola</taxon>
    </lineage>
</organism>
<dbReference type="Proteomes" id="UP000647339">
    <property type="component" value="Unassembled WGS sequence"/>
</dbReference>